<evidence type="ECO:0000256" key="1">
    <source>
        <dbReference type="SAM" id="SignalP"/>
    </source>
</evidence>
<name>A0A2U9BGV2_SCOMX</name>
<keyword evidence="3" id="KW-1185">Reference proteome</keyword>
<feature type="signal peptide" evidence="1">
    <location>
        <begin position="1"/>
        <end position="16"/>
    </location>
</feature>
<accession>A0A2U9BGV2</accession>
<feature type="chain" id="PRO_5016145458" evidence="1">
    <location>
        <begin position="17"/>
        <end position="65"/>
    </location>
</feature>
<gene>
    <name evidence="2" type="ORF">SMAX5B_014291</name>
</gene>
<dbReference type="EMBL" id="CP026248">
    <property type="protein sequence ID" value="AWP03243.1"/>
    <property type="molecule type" value="Genomic_DNA"/>
</dbReference>
<reference evidence="2 3" key="1">
    <citation type="submission" date="2017-12" db="EMBL/GenBank/DDBJ databases">
        <title>Integrating genomic resources of turbot (Scophthalmus maximus) in depth evaluation of genetic and physical mapping variation across individuals.</title>
        <authorList>
            <person name="Martinez P."/>
        </authorList>
    </citation>
    <scope>NUCLEOTIDE SEQUENCE [LARGE SCALE GENOMIC DNA]</scope>
</reference>
<keyword evidence="1" id="KW-0732">Signal</keyword>
<proteinExistence type="predicted"/>
<evidence type="ECO:0000313" key="2">
    <source>
        <dbReference type="EMBL" id="AWP03243.1"/>
    </source>
</evidence>
<evidence type="ECO:0000313" key="3">
    <source>
        <dbReference type="Proteomes" id="UP000246464"/>
    </source>
</evidence>
<sequence length="65" mass="7339">MAPLAFYGILLCYVWGLPFFPGHEGEHADSLHAQVEKVTRHTVQRIRVQQVIEEAANTPRPGISR</sequence>
<dbReference type="AlphaFoldDB" id="A0A2U9BGV2"/>
<organism evidence="2 3">
    <name type="scientific">Scophthalmus maximus</name>
    <name type="common">Turbot</name>
    <name type="synonym">Psetta maxima</name>
    <dbReference type="NCBI Taxonomy" id="52904"/>
    <lineage>
        <taxon>Eukaryota</taxon>
        <taxon>Metazoa</taxon>
        <taxon>Chordata</taxon>
        <taxon>Craniata</taxon>
        <taxon>Vertebrata</taxon>
        <taxon>Euteleostomi</taxon>
        <taxon>Actinopterygii</taxon>
        <taxon>Neopterygii</taxon>
        <taxon>Teleostei</taxon>
        <taxon>Neoteleostei</taxon>
        <taxon>Acanthomorphata</taxon>
        <taxon>Carangaria</taxon>
        <taxon>Pleuronectiformes</taxon>
        <taxon>Pleuronectoidei</taxon>
        <taxon>Scophthalmidae</taxon>
        <taxon>Scophthalmus</taxon>
    </lineage>
</organism>
<protein>
    <submittedName>
        <fullName evidence="2">Uncharacterized protein</fullName>
    </submittedName>
</protein>
<dbReference type="Proteomes" id="UP000246464">
    <property type="component" value="Chromosome 6"/>
</dbReference>